<dbReference type="PRINTS" id="PR01438">
    <property type="entry name" value="UNVRSLSTRESS"/>
</dbReference>
<proteinExistence type="inferred from homology"/>
<comment type="similarity">
    <text evidence="1">Belongs to the universal stress protein A family.</text>
</comment>
<sequence length="269" mass="30330">MKTQKTILVPTDFSERANNALEQAVHLAGKINAKLVIYHVYHRPLAEESHKFTLTDLEKKIDKQFKQLADQIPGLKKIPHEFKKELGVSVDNIANKVNNNGIDMLVMATKGAKGINEIWGTKTAKLIKMIETPVFVIPDNTSLKHLKKVALACDYSLKTEAESIGFLTNLAHELEFSIDVVTLNREEKTMTKSEHANRNELIEQMGNVEASFTFTQHPHIDKGIMDYSKANNIDAVVILSKNYSFIESLFHESLTDKMVFNSPIPLMVI</sequence>
<organism evidence="3 4">
    <name type="scientific">Paucihalobacter ruber</name>
    <dbReference type="NCBI Taxonomy" id="2567861"/>
    <lineage>
        <taxon>Bacteria</taxon>
        <taxon>Pseudomonadati</taxon>
        <taxon>Bacteroidota</taxon>
        <taxon>Flavobacteriia</taxon>
        <taxon>Flavobacteriales</taxon>
        <taxon>Flavobacteriaceae</taxon>
        <taxon>Paucihalobacter</taxon>
    </lineage>
</organism>
<dbReference type="Pfam" id="PF00582">
    <property type="entry name" value="Usp"/>
    <property type="match status" value="1"/>
</dbReference>
<reference evidence="3 4" key="1">
    <citation type="submission" date="2019-06" db="EMBL/GenBank/DDBJ databases">
        <title>Flavobacteriaceae Paucihalobacterium erythroidium CWB-1, complete genome.</title>
        <authorList>
            <person name="Wu S."/>
        </authorList>
    </citation>
    <scope>NUCLEOTIDE SEQUENCE [LARGE SCALE GENOMIC DNA]</scope>
    <source>
        <strain evidence="3 4">CWB-1</strain>
    </source>
</reference>
<dbReference type="PANTHER" id="PTHR46268">
    <property type="entry name" value="STRESS RESPONSE PROTEIN NHAX"/>
    <property type="match status" value="1"/>
</dbReference>
<dbReference type="CDD" id="cd00293">
    <property type="entry name" value="USP-like"/>
    <property type="match status" value="1"/>
</dbReference>
<name>A0A506PPA8_9FLAO</name>
<protein>
    <submittedName>
        <fullName evidence="3">Universal stress protein</fullName>
    </submittedName>
</protein>
<comment type="caution">
    <text evidence="3">The sequence shown here is derived from an EMBL/GenBank/DDBJ whole genome shotgun (WGS) entry which is preliminary data.</text>
</comment>
<evidence type="ECO:0000259" key="2">
    <source>
        <dbReference type="Pfam" id="PF00582"/>
    </source>
</evidence>
<accession>A0A506PPA8</accession>
<dbReference type="InterPro" id="IPR006015">
    <property type="entry name" value="Universal_stress_UspA"/>
</dbReference>
<dbReference type="Gene3D" id="3.40.50.12370">
    <property type="match status" value="1"/>
</dbReference>
<dbReference type="SUPFAM" id="SSF52402">
    <property type="entry name" value="Adenine nucleotide alpha hydrolases-like"/>
    <property type="match status" value="2"/>
</dbReference>
<keyword evidence="4" id="KW-1185">Reference proteome</keyword>
<dbReference type="AlphaFoldDB" id="A0A506PPA8"/>
<evidence type="ECO:0000313" key="4">
    <source>
        <dbReference type="Proteomes" id="UP000317332"/>
    </source>
</evidence>
<dbReference type="EMBL" id="VHIQ01000001">
    <property type="protein sequence ID" value="TPV35389.1"/>
    <property type="molecule type" value="Genomic_DNA"/>
</dbReference>
<dbReference type="OrthoDB" id="9788959at2"/>
<dbReference type="RefSeq" id="WP_140988398.1">
    <property type="nucleotide sequence ID" value="NZ_VHIQ01000001.1"/>
</dbReference>
<dbReference type="InterPro" id="IPR006016">
    <property type="entry name" value="UspA"/>
</dbReference>
<dbReference type="Proteomes" id="UP000317332">
    <property type="component" value="Unassembled WGS sequence"/>
</dbReference>
<dbReference type="PANTHER" id="PTHR46268:SF6">
    <property type="entry name" value="UNIVERSAL STRESS PROTEIN UP12"/>
    <property type="match status" value="1"/>
</dbReference>
<feature type="domain" description="UspA" evidence="2">
    <location>
        <begin position="5"/>
        <end position="138"/>
    </location>
</feature>
<evidence type="ECO:0000256" key="1">
    <source>
        <dbReference type="ARBA" id="ARBA00008791"/>
    </source>
</evidence>
<evidence type="ECO:0000313" key="3">
    <source>
        <dbReference type="EMBL" id="TPV35389.1"/>
    </source>
</evidence>
<gene>
    <name evidence="3" type="ORF">FJ651_00260</name>
</gene>